<sequence length="52" mass="5887">MLCYTVVQNVQHASCVISFNSWRTERGGRGLPHPLYETEINFNTGAKRGYAL</sequence>
<proteinExistence type="predicted"/>
<dbReference type="EMBL" id="KN833687">
    <property type="protein sequence ID" value="KIK30252.1"/>
    <property type="molecule type" value="Genomic_DNA"/>
</dbReference>
<organism evidence="1 2">
    <name type="scientific">Pisolithus microcarpus 441</name>
    <dbReference type="NCBI Taxonomy" id="765257"/>
    <lineage>
        <taxon>Eukaryota</taxon>
        <taxon>Fungi</taxon>
        <taxon>Dikarya</taxon>
        <taxon>Basidiomycota</taxon>
        <taxon>Agaricomycotina</taxon>
        <taxon>Agaricomycetes</taxon>
        <taxon>Agaricomycetidae</taxon>
        <taxon>Boletales</taxon>
        <taxon>Sclerodermatineae</taxon>
        <taxon>Pisolithaceae</taxon>
        <taxon>Pisolithus</taxon>
    </lineage>
</organism>
<reference evidence="2" key="2">
    <citation type="submission" date="2015-01" db="EMBL/GenBank/DDBJ databases">
        <title>Evolutionary Origins and Diversification of the Mycorrhizal Mutualists.</title>
        <authorList>
            <consortium name="DOE Joint Genome Institute"/>
            <consortium name="Mycorrhizal Genomics Consortium"/>
            <person name="Kohler A."/>
            <person name="Kuo A."/>
            <person name="Nagy L.G."/>
            <person name="Floudas D."/>
            <person name="Copeland A."/>
            <person name="Barry K.W."/>
            <person name="Cichocki N."/>
            <person name="Veneault-Fourrey C."/>
            <person name="LaButti K."/>
            <person name="Lindquist E.A."/>
            <person name="Lipzen A."/>
            <person name="Lundell T."/>
            <person name="Morin E."/>
            <person name="Murat C."/>
            <person name="Riley R."/>
            <person name="Ohm R."/>
            <person name="Sun H."/>
            <person name="Tunlid A."/>
            <person name="Henrissat B."/>
            <person name="Grigoriev I.V."/>
            <person name="Hibbett D.S."/>
            <person name="Martin F."/>
        </authorList>
    </citation>
    <scope>NUCLEOTIDE SEQUENCE [LARGE SCALE GENOMIC DNA]</scope>
    <source>
        <strain evidence="2">441</strain>
    </source>
</reference>
<name>A0A0D0A710_9AGAM</name>
<dbReference type="AlphaFoldDB" id="A0A0D0A710"/>
<accession>A0A0D0A710</accession>
<gene>
    <name evidence="1" type="ORF">PISMIDRAFT_671418</name>
</gene>
<evidence type="ECO:0000313" key="2">
    <source>
        <dbReference type="Proteomes" id="UP000054018"/>
    </source>
</evidence>
<evidence type="ECO:0000313" key="1">
    <source>
        <dbReference type="EMBL" id="KIK30252.1"/>
    </source>
</evidence>
<keyword evidence="2" id="KW-1185">Reference proteome</keyword>
<protein>
    <submittedName>
        <fullName evidence="1">Uncharacterized protein</fullName>
    </submittedName>
</protein>
<dbReference type="Proteomes" id="UP000054018">
    <property type="component" value="Unassembled WGS sequence"/>
</dbReference>
<reference evidence="1 2" key="1">
    <citation type="submission" date="2014-04" db="EMBL/GenBank/DDBJ databases">
        <authorList>
            <consortium name="DOE Joint Genome Institute"/>
            <person name="Kuo A."/>
            <person name="Kohler A."/>
            <person name="Costa M.D."/>
            <person name="Nagy L.G."/>
            <person name="Floudas D."/>
            <person name="Copeland A."/>
            <person name="Barry K.W."/>
            <person name="Cichocki N."/>
            <person name="Veneault-Fourrey C."/>
            <person name="LaButti K."/>
            <person name="Lindquist E.A."/>
            <person name="Lipzen A."/>
            <person name="Lundell T."/>
            <person name="Morin E."/>
            <person name="Murat C."/>
            <person name="Sun H."/>
            <person name="Tunlid A."/>
            <person name="Henrissat B."/>
            <person name="Grigoriev I.V."/>
            <person name="Hibbett D.S."/>
            <person name="Martin F."/>
            <person name="Nordberg H.P."/>
            <person name="Cantor M.N."/>
            <person name="Hua S.X."/>
        </authorList>
    </citation>
    <scope>NUCLEOTIDE SEQUENCE [LARGE SCALE GENOMIC DNA]</scope>
    <source>
        <strain evidence="1 2">441</strain>
    </source>
</reference>
<dbReference type="HOGENOM" id="CLU_3088133_0_0_1"/>